<feature type="transmembrane region" description="Helical" evidence="5">
    <location>
        <begin position="186"/>
        <end position="205"/>
    </location>
</feature>
<dbReference type="InterPro" id="IPR024478">
    <property type="entry name" value="HlyB_4HB_MCP"/>
</dbReference>
<protein>
    <submittedName>
        <fullName evidence="7">Putative methyl-accepting chemotaxis sensory transducer</fullName>
    </submittedName>
</protein>
<dbReference type="PANTHER" id="PTHR32089">
    <property type="entry name" value="METHYL-ACCEPTING CHEMOTAXIS PROTEIN MCPB"/>
    <property type="match status" value="1"/>
</dbReference>
<dbReference type="EMBL" id="CP006585">
    <property type="protein sequence ID" value="AGW14438.1"/>
    <property type="molecule type" value="Genomic_DNA"/>
</dbReference>
<comment type="subcellular location">
    <subcellularLocation>
        <location evidence="1">Membrane</location>
    </subcellularLocation>
</comment>
<keyword evidence="2 4" id="KW-0807">Transducer</keyword>
<dbReference type="CDD" id="cd19411">
    <property type="entry name" value="MCP2201-like_sensor"/>
    <property type="match status" value="1"/>
</dbReference>
<dbReference type="PATRIC" id="fig|1121448.10.peg.2664"/>
<dbReference type="Gene3D" id="1.10.287.950">
    <property type="entry name" value="Methyl-accepting chemotaxis protein"/>
    <property type="match status" value="1"/>
</dbReference>
<dbReference type="SUPFAM" id="SSF58104">
    <property type="entry name" value="Methyl-accepting chemotaxis protein (MCP) signaling domain"/>
    <property type="match status" value="1"/>
</dbReference>
<evidence type="ECO:0000256" key="5">
    <source>
        <dbReference type="SAM" id="Phobius"/>
    </source>
</evidence>
<dbReference type="FunFam" id="1.10.287.950:FF:000001">
    <property type="entry name" value="Methyl-accepting chemotaxis sensory transducer"/>
    <property type="match status" value="1"/>
</dbReference>
<evidence type="ECO:0000313" key="8">
    <source>
        <dbReference type="Proteomes" id="UP000016587"/>
    </source>
</evidence>
<evidence type="ECO:0000259" key="6">
    <source>
        <dbReference type="PROSITE" id="PS50111"/>
    </source>
</evidence>
<gene>
    <name evidence="7" type="ORF">DGI_2707</name>
</gene>
<dbReference type="Proteomes" id="UP000016587">
    <property type="component" value="Chromosome"/>
</dbReference>
<dbReference type="Gene3D" id="6.10.340.10">
    <property type="match status" value="1"/>
</dbReference>
<dbReference type="InterPro" id="IPR047347">
    <property type="entry name" value="YvaQ-like_sensor"/>
</dbReference>
<evidence type="ECO:0000256" key="1">
    <source>
        <dbReference type="ARBA" id="ARBA00004370"/>
    </source>
</evidence>
<proteinExistence type="inferred from homology"/>
<dbReference type="KEGG" id="dgg:DGI_2707"/>
<keyword evidence="5" id="KW-0472">Membrane</keyword>
<evidence type="ECO:0000313" key="7">
    <source>
        <dbReference type="EMBL" id="AGW14438.1"/>
    </source>
</evidence>
<organism evidence="7 8">
    <name type="scientific">Megalodesulfovibrio gigas (strain ATCC 19364 / DSM 1382 / NCIMB 9332 / VKM B-1759)</name>
    <name type="common">Desulfovibrio gigas</name>
    <dbReference type="NCBI Taxonomy" id="1121448"/>
    <lineage>
        <taxon>Bacteria</taxon>
        <taxon>Pseudomonadati</taxon>
        <taxon>Thermodesulfobacteriota</taxon>
        <taxon>Desulfovibrionia</taxon>
        <taxon>Desulfovibrionales</taxon>
        <taxon>Desulfovibrionaceae</taxon>
        <taxon>Megalodesulfovibrio</taxon>
    </lineage>
</organism>
<dbReference type="PANTHER" id="PTHR32089:SF112">
    <property type="entry name" value="LYSOZYME-LIKE PROTEIN-RELATED"/>
    <property type="match status" value="1"/>
</dbReference>
<dbReference type="PROSITE" id="PS50111">
    <property type="entry name" value="CHEMOTAXIS_TRANSDUC_2"/>
    <property type="match status" value="1"/>
</dbReference>
<dbReference type="AlphaFoldDB" id="T2GDQ7"/>
<dbReference type="STRING" id="1121448.DGI_2707"/>
<dbReference type="RefSeq" id="WP_021761456.1">
    <property type="nucleotide sequence ID" value="NC_022444.1"/>
</dbReference>
<evidence type="ECO:0000256" key="4">
    <source>
        <dbReference type="PROSITE-ProRule" id="PRU00284"/>
    </source>
</evidence>
<dbReference type="SMART" id="SM00283">
    <property type="entry name" value="MA"/>
    <property type="match status" value="1"/>
</dbReference>
<feature type="domain" description="Methyl-accepting transducer" evidence="6">
    <location>
        <begin position="308"/>
        <end position="544"/>
    </location>
</feature>
<dbReference type="GO" id="GO:0006935">
    <property type="term" value="P:chemotaxis"/>
    <property type="evidence" value="ECO:0007669"/>
    <property type="project" value="UniProtKB-ARBA"/>
</dbReference>
<dbReference type="InterPro" id="IPR004089">
    <property type="entry name" value="MCPsignal_dom"/>
</dbReference>
<name>T2GDQ7_MEGG1</name>
<evidence type="ECO:0000256" key="2">
    <source>
        <dbReference type="ARBA" id="ARBA00023224"/>
    </source>
</evidence>
<reference evidence="8" key="2">
    <citation type="submission" date="2013-07" db="EMBL/GenBank/DDBJ databases">
        <authorList>
            <person name="Morais-Silva F.O."/>
            <person name="Rezende A.M."/>
            <person name="Pimentel C."/>
            <person name="Resende D.M."/>
            <person name="Santos C.I."/>
            <person name="Clemente C."/>
            <person name="de Oliveira L.M."/>
            <person name="da Silva S.M."/>
            <person name="Costa D.A."/>
            <person name="Varela-Raposo A."/>
            <person name="Horacio E.C.A."/>
            <person name="Matos M."/>
            <person name="Flores O."/>
            <person name="Ruiz J.C."/>
            <person name="Rodrigues-Pousada C."/>
        </authorList>
    </citation>
    <scope>NUCLEOTIDE SEQUENCE [LARGE SCALE GENOMIC DNA]</scope>
    <source>
        <strain evidence="8">ATCC 19364 / DSM 1382 / NCIMB 9332 / VKM B-1759</strain>
    </source>
</reference>
<keyword evidence="8" id="KW-1185">Reference proteome</keyword>
<keyword evidence="5" id="KW-0812">Transmembrane</keyword>
<dbReference type="eggNOG" id="COG0840">
    <property type="taxonomic scope" value="Bacteria"/>
</dbReference>
<dbReference type="Pfam" id="PF12729">
    <property type="entry name" value="4HB_MCP_1"/>
    <property type="match status" value="1"/>
</dbReference>
<sequence length="583" mass="61718">MKLATKLASSFALLILLLCGLGLLSIREMGNINTASHELAANWLPSIKAIAEVRDLTSVFRRLEMLHALTLDHKGRQAIEARIEEARAKLATAMQHYETLLSSAEERALYQEFQDRWREYLAINVKVMEYSRKNMYDRLAALVSGDSQTAMRTAQAVLEKLTEINNAGGAASAKAAGEAFTEGKQLVLIALALALVLAAGLAFWLTRNVLGQLGVDPGHLHAVANEVAGGNLDVRFDPPAGHGVYGVFIKMVDNLKAKIAEADQKTQDAARQTEAACKATADADAARCQAERARAEGMLHAAQQLENVVEVVTSASEELSAQIEQSSAGADEQSARAGETATAMEQMNATVLEVARNAGEASDTSLKARSKAEEGARVVGQVVAHIGQVKANARQSLRDMEALGAQAEGIGQILGVISDIADQTNLLALNAAIEAARAGDAGRGFAVVADEVRKLAEKTMTATKEVGQAIHGIQQGARTNIENVGLAAKAIEDMTALADTSGEALAQIVTLVDLAADQVRSIATAAEQQSATSDEINRSIEGVNRIAAETADAMRQSATAVTELARQAQILKTLIENMKSEGA</sequence>
<reference evidence="7 8" key="1">
    <citation type="journal article" date="2013" name="J. Bacteriol.">
        <title>Roles of HynAB and Ech, the only two hydrogenases found in the model sulfate reducer Desulfovibrio gigas.</title>
        <authorList>
            <person name="Morais-Silva F.O."/>
            <person name="Santos C.I."/>
            <person name="Rodrigues R."/>
            <person name="Pereira I.A."/>
            <person name="Rodrigues-Pousada C."/>
        </authorList>
    </citation>
    <scope>NUCLEOTIDE SEQUENCE [LARGE SCALE GENOMIC DNA]</scope>
    <source>
        <strain evidence="8">ATCC 19364 / DSM 1382 / NCIMB 9332 / VKM B-1759</strain>
    </source>
</reference>
<dbReference type="GO" id="GO:0007165">
    <property type="term" value="P:signal transduction"/>
    <property type="evidence" value="ECO:0007669"/>
    <property type="project" value="UniProtKB-KW"/>
</dbReference>
<dbReference type="HOGENOM" id="CLU_000445_107_27_7"/>
<dbReference type="CDD" id="cd11386">
    <property type="entry name" value="MCP_signal"/>
    <property type="match status" value="1"/>
</dbReference>
<comment type="similarity">
    <text evidence="3">Belongs to the methyl-accepting chemotaxis (MCP) protein family.</text>
</comment>
<dbReference type="OrthoDB" id="5444867at2"/>
<dbReference type="GO" id="GO:0016020">
    <property type="term" value="C:membrane"/>
    <property type="evidence" value="ECO:0007669"/>
    <property type="project" value="UniProtKB-SubCell"/>
</dbReference>
<accession>T2GDQ7</accession>
<dbReference type="Pfam" id="PF00015">
    <property type="entry name" value="MCPsignal"/>
    <property type="match status" value="1"/>
</dbReference>
<keyword evidence="5" id="KW-1133">Transmembrane helix</keyword>
<evidence type="ECO:0000256" key="3">
    <source>
        <dbReference type="ARBA" id="ARBA00029447"/>
    </source>
</evidence>